<evidence type="ECO:0000256" key="1">
    <source>
        <dbReference type="ARBA" id="ARBA00022729"/>
    </source>
</evidence>
<dbReference type="AlphaFoldDB" id="A0AAV9XB78"/>
<feature type="region of interest" description="Disordered" evidence="6">
    <location>
        <begin position="382"/>
        <end position="431"/>
    </location>
</feature>
<dbReference type="InterPro" id="IPR013320">
    <property type="entry name" value="ConA-like_dom_sf"/>
</dbReference>
<comment type="caution">
    <text evidence="9">The sequence shown here is derived from an EMBL/GenBank/DDBJ whole genome shotgun (WGS) entry which is preliminary data.</text>
</comment>
<dbReference type="CDD" id="cd02183">
    <property type="entry name" value="GH16_fungal_CRH1_transglycosylase"/>
    <property type="match status" value="1"/>
</dbReference>
<dbReference type="GO" id="GO:0009277">
    <property type="term" value="C:fungal-type cell wall"/>
    <property type="evidence" value="ECO:0007669"/>
    <property type="project" value="UniProtKB-ARBA"/>
</dbReference>
<dbReference type="SUPFAM" id="SSF49899">
    <property type="entry name" value="Concanavalin A-like lectins/glucanases"/>
    <property type="match status" value="1"/>
</dbReference>
<dbReference type="GO" id="GO:0031505">
    <property type="term" value="P:fungal-type cell wall organization"/>
    <property type="evidence" value="ECO:0007669"/>
    <property type="project" value="TreeGrafter"/>
</dbReference>
<feature type="compositionally biased region" description="Gly residues" evidence="6">
    <location>
        <begin position="406"/>
        <end position="417"/>
    </location>
</feature>
<evidence type="ECO:0000256" key="4">
    <source>
        <dbReference type="ARBA" id="ARBA00038074"/>
    </source>
</evidence>
<protein>
    <recommendedName>
        <fullName evidence="8">GH16 domain-containing protein</fullName>
    </recommendedName>
</protein>
<evidence type="ECO:0000259" key="8">
    <source>
        <dbReference type="PROSITE" id="PS51762"/>
    </source>
</evidence>
<sequence>MHFSRLGSTLLLASVVAGQLKKDCGAGIGNCPDDKPCCSQYGQCGIGAYCLGGCDPMFSHSLQSCMPAPQCQSTTYQFTDSKSSPILSNTKYLGDPSTADWVSDGQPLYANGVVYLTMAPNTVGTVLASTRYVWYGKISATMRTSRGQGVVSAFIMMSDVKDEIDYEWVGVDLKTSQTNYYWNGIPNYTHSGNITLDSGDTYSEWHTYTIDWTPDSITWLVDGQVGRVQKRGDTYNATTGNFEFPQTPSRVQLSLWPGGLASNGKGTIDWAGGPISWTGGDIATYGYYFAQVKEVTVECYNAPNAQGSGKKSYVYKDLKQVNTSVVLSDDQTYLASLVATGEDPDKQLPNAQSSATTIIKTNAAGQVSTVVSTVAPTGSSVGTVPGLDGAGFGSNDLNKGNDPDGSGSGGDASGTGSSGPESTGWSQSDAKTGDSTRLALVSGNIIALMLVGAAMLAL</sequence>
<evidence type="ECO:0000256" key="2">
    <source>
        <dbReference type="ARBA" id="ARBA00022801"/>
    </source>
</evidence>
<keyword evidence="3" id="KW-0326">Glycosidase</keyword>
<evidence type="ECO:0000256" key="3">
    <source>
        <dbReference type="ARBA" id="ARBA00023295"/>
    </source>
</evidence>
<keyword evidence="10" id="KW-1185">Reference proteome</keyword>
<dbReference type="EMBL" id="JAVHJO010000006">
    <property type="protein sequence ID" value="KAK6539173.1"/>
    <property type="molecule type" value="Genomic_DNA"/>
</dbReference>
<reference evidence="9 10" key="1">
    <citation type="submission" date="2019-10" db="EMBL/GenBank/DDBJ databases">
        <authorList>
            <person name="Palmer J.M."/>
        </authorList>
    </citation>
    <scope>NUCLEOTIDE SEQUENCE [LARGE SCALE GENOMIC DNA]</scope>
    <source>
        <strain evidence="9 10">TWF694</strain>
    </source>
</reference>
<dbReference type="GO" id="GO:0005975">
    <property type="term" value="P:carbohydrate metabolic process"/>
    <property type="evidence" value="ECO:0007669"/>
    <property type="project" value="InterPro"/>
</dbReference>
<dbReference type="InterPro" id="IPR050546">
    <property type="entry name" value="Glycosyl_Hydrlase_16"/>
</dbReference>
<dbReference type="InterPro" id="IPR000757">
    <property type="entry name" value="Beta-glucanase-like"/>
</dbReference>
<dbReference type="PANTHER" id="PTHR10963:SF22">
    <property type="entry name" value="GLYCOSIDASE CRH2-RELATED"/>
    <property type="match status" value="1"/>
</dbReference>
<feature type="signal peptide" evidence="7">
    <location>
        <begin position="1"/>
        <end position="18"/>
    </location>
</feature>
<evidence type="ECO:0000256" key="5">
    <source>
        <dbReference type="ARBA" id="ARBA00093308"/>
    </source>
</evidence>
<evidence type="ECO:0000256" key="7">
    <source>
        <dbReference type="SAM" id="SignalP"/>
    </source>
</evidence>
<feature type="domain" description="GH16" evidence="8">
    <location>
        <begin position="61"/>
        <end position="279"/>
    </location>
</feature>
<evidence type="ECO:0000313" key="9">
    <source>
        <dbReference type="EMBL" id="KAK6539173.1"/>
    </source>
</evidence>
<dbReference type="GO" id="GO:0016757">
    <property type="term" value="F:glycosyltransferase activity"/>
    <property type="evidence" value="ECO:0007669"/>
    <property type="project" value="TreeGrafter"/>
</dbReference>
<evidence type="ECO:0000256" key="6">
    <source>
        <dbReference type="SAM" id="MobiDB-lite"/>
    </source>
</evidence>
<feature type="chain" id="PRO_5043620251" description="GH16 domain-containing protein" evidence="7">
    <location>
        <begin position="19"/>
        <end position="458"/>
    </location>
</feature>
<comment type="function">
    <text evidence="5">Dual chitinase/transglycosylase that plays a role in cell wall architecture. Chitinase and transglycosylase activities are coupled. Required for the polysaccharide cross-linking at the septa and the cell wall. More specifically, transfers chitin to 1,6-beta-glucan in the cell wall.</text>
</comment>
<keyword evidence="1 7" id="KW-0732">Signal</keyword>
<comment type="similarity">
    <text evidence="4">Belongs to the glycosyl hydrolase 16 family. CRH1 subfamily.</text>
</comment>
<dbReference type="GO" id="GO:0004553">
    <property type="term" value="F:hydrolase activity, hydrolyzing O-glycosyl compounds"/>
    <property type="evidence" value="ECO:0007669"/>
    <property type="project" value="InterPro"/>
</dbReference>
<keyword evidence="2" id="KW-0378">Hydrolase</keyword>
<dbReference type="Gene3D" id="2.60.120.200">
    <property type="match status" value="1"/>
</dbReference>
<gene>
    <name evidence="9" type="ORF">TWF694_009417</name>
</gene>
<evidence type="ECO:0000313" key="10">
    <source>
        <dbReference type="Proteomes" id="UP001365542"/>
    </source>
</evidence>
<proteinExistence type="inferred from homology"/>
<dbReference type="PANTHER" id="PTHR10963">
    <property type="entry name" value="GLYCOSYL HYDROLASE-RELATED"/>
    <property type="match status" value="1"/>
</dbReference>
<dbReference type="Proteomes" id="UP001365542">
    <property type="component" value="Unassembled WGS sequence"/>
</dbReference>
<dbReference type="PROSITE" id="PS51762">
    <property type="entry name" value="GH16_2"/>
    <property type="match status" value="1"/>
</dbReference>
<dbReference type="FunFam" id="2.60.120.200:FF:000159">
    <property type="entry name" value="Glycosidase"/>
    <property type="match status" value="1"/>
</dbReference>
<name>A0AAV9XB78_9PEZI</name>
<organism evidence="9 10">
    <name type="scientific">Orbilia ellipsospora</name>
    <dbReference type="NCBI Taxonomy" id="2528407"/>
    <lineage>
        <taxon>Eukaryota</taxon>
        <taxon>Fungi</taxon>
        <taxon>Dikarya</taxon>
        <taxon>Ascomycota</taxon>
        <taxon>Pezizomycotina</taxon>
        <taxon>Orbiliomycetes</taxon>
        <taxon>Orbiliales</taxon>
        <taxon>Orbiliaceae</taxon>
        <taxon>Orbilia</taxon>
    </lineage>
</organism>
<dbReference type="Pfam" id="PF00722">
    <property type="entry name" value="Glyco_hydro_16"/>
    <property type="match status" value="1"/>
</dbReference>
<accession>A0AAV9XB78</accession>